<proteinExistence type="predicted"/>
<organism evidence="2 3">
    <name type="scientific">Mytilus coruscus</name>
    <name type="common">Sea mussel</name>
    <dbReference type="NCBI Taxonomy" id="42192"/>
    <lineage>
        <taxon>Eukaryota</taxon>
        <taxon>Metazoa</taxon>
        <taxon>Spiralia</taxon>
        <taxon>Lophotrochozoa</taxon>
        <taxon>Mollusca</taxon>
        <taxon>Bivalvia</taxon>
        <taxon>Autobranchia</taxon>
        <taxon>Pteriomorphia</taxon>
        <taxon>Mytilida</taxon>
        <taxon>Mytiloidea</taxon>
        <taxon>Mytilidae</taxon>
        <taxon>Mytilinae</taxon>
        <taxon>Mytilus</taxon>
    </lineage>
</organism>
<sequence length="155" mass="17727">MAAIKVKIATGIMILQYQRSRFSKNCISANCPLCNIEPEDVTHFILKCEKLSSIRNRFIQELKPFLVDCNKPSLLIQELFNDEENLLHLIIDCTTYHFLTFKEQVRIETLTRELITARTPYADVDFSAKTEPLISSDENDESSACSEDNGDDFVS</sequence>
<dbReference type="Proteomes" id="UP000507470">
    <property type="component" value="Unassembled WGS sequence"/>
</dbReference>
<evidence type="ECO:0000313" key="3">
    <source>
        <dbReference type="Proteomes" id="UP000507470"/>
    </source>
</evidence>
<dbReference type="OrthoDB" id="10383126at2759"/>
<feature type="region of interest" description="Disordered" evidence="1">
    <location>
        <begin position="134"/>
        <end position="155"/>
    </location>
</feature>
<dbReference type="EMBL" id="CACVKT020004909">
    <property type="protein sequence ID" value="CAC5392148.1"/>
    <property type="molecule type" value="Genomic_DNA"/>
</dbReference>
<evidence type="ECO:0000256" key="1">
    <source>
        <dbReference type="SAM" id="MobiDB-lite"/>
    </source>
</evidence>
<name>A0A6J8C6S5_MYTCO</name>
<evidence type="ECO:0008006" key="4">
    <source>
        <dbReference type="Google" id="ProtNLM"/>
    </source>
</evidence>
<keyword evidence="3" id="KW-1185">Reference proteome</keyword>
<dbReference type="AlphaFoldDB" id="A0A6J8C6S5"/>
<evidence type="ECO:0000313" key="2">
    <source>
        <dbReference type="EMBL" id="CAC5392148.1"/>
    </source>
</evidence>
<protein>
    <recommendedName>
        <fullName evidence="4">Reverse transcriptase zinc-binding domain-containing protein</fullName>
    </recommendedName>
</protein>
<accession>A0A6J8C6S5</accession>
<reference evidence="2 3" key="1">
    <citation type="submission" date="2020-06" db="EMBL/GenBank/DDBJ databases">
        <authorList>
            <person name="Li R."/>
            <person name="Bekaert M."/>
        </authorList>
    </citation>
    <scope>NUCLEOTIDE SEQUENCE [LARGE SCALE GENOMIC DNA]</scope>
    <source>
        <strain evidence="3">wild</strain>
    </source>
</reference>
<gene>
    <name evidence="2" type="ORF">MCOR_27099</name>
</gene>